<protein>
    <recommendedName>
        <fullName evidence="3">DUF4258 domain-containing protein</fullName>
    </recommendedName>
</protein>
<comment type="caution">
    <text evidence="1">The sequence shown here is derived from an EMBL/GenBank/DDBJ whole genome shotgun (WGS) entry which is preliminary data.</text>
</comment>
<dbReference type="Proteomes" id="UP000019140">
    <property type="component" value="Unassembled WGS sequence"/>
</dbReference>
<gene>
    <name evidence="1" type="ORF">ETSY2_54235</name>
</gene>
<dbReference type="PATRIC" id="fig|1429439.4.peg.8670"/>
<reference evidence="1 2" key="1">
    <citation type="journal article" date="2014" name="Nature">
        <title>An environmental bacterial taxon with a large and distinct metabolic repertoire.</title>
        <authorList>
            <person name="Wilson M.C."/>
            <person name="Mori T."/>
            <person name="Ruckert C."/>
            <person name="Uria A.R."/>
            <person name="Helf M.J."/>
            <person name="Takada K."/>
            <person name="Gernert C."/>
            <person name="Steffens U.A."/>
            <person name="Heycke N."/>
            <person name="Schmitt S."/>
            <person name="Rinke C."/>
            <person name="Helfrich E.J."/>
            <person name="Brachmann A.O."/>
            <person name="Gurgui C."/>
            <person name="Wakimoto T."/>
            <person name="Kracht M."/>
            <person name="Crusemann M."/>
            <person name="Hentschel U."/>
            <person name="Abe I."/>
            <person name="Matsunaga S."/>
            <person name="Kalinowski J."/>
            <person name="Takeyama H."/>
            <person name="Piel J."/>
        </authorList>
    </citation>
    <scope>NUCLEOTIDE SEQUENCE [LARGE SCALE GENOMIC DNA]</scope>
    <source>
        <strain evidence="2">TSY2</strain>
    </source>
</reference>
<evidence type="ECO:0008006" key="3">
    <source>
        <dbReference type="Google" id="ProtNLM"/>
    </source>
</evidence>
<sequence length="71" mass="8489">MYERETDVQDVLQTPDEIRQSRRDPNVFLFYRLKQPGRWLCAIAKRLNGDGFLITTYPIDAIKESERIWSK</sequence>
<dbReference type="AlphaFoldDB" id="W4L270"/>
<accession>W4L270</accession>
<organism evidence="1 2">
    <name type="scientific">Candidatus Entotheonella gemina</name>
    <dbReference type="NCBI Taxonomy" id="1429439"/>
    <lineage>
        <taxon>Bacteria</taxon>
        <taxon>Pseudomonadati</taxon>
        <taxon>Nitrospinota/Tectimicrobiota group</taxon>
        <taxon>Candidatus Tectimicrobiota</taxon>
        <taxon>Candidatus Entotheonellia</taxon>
        <taxon>Candidatus Entotheonellales</taxon>
        <taxon>Candidatus Entotheonellaceae</taxon>
        <taxon>Candidatus Entotheonella</taxon>
    </lineage>
</organism>
<evidence type="ECO:0000313" key="2">
    <source>
        <dbReference type="Proteomes" id="UP000019140"/>
    </source>
</evidence>
<keyword evidence="2" id="KW-1185">Reference proteome</keyword>
<evidence type="ECO:0000313" key="1">
    <source>
        <dbReference type="EMBL" id="ETW92183.1"/>
    </source>
</evidence>
<dbReference type="HOGENOM" id="CLU_179865_0_0_7"/>
<name>W4L270_9BACT</name>
<dbReference type="EMBL" id="AZHX01003034">
    <property type="protein sequence ID" value="ETW92183.1"/>
    <property type="molecule type" value="Genomic_DNA"/>
</dbReference>
<proteinExistence type="predicted"/>